<sequence>MERQASIDRKRRLVPSNSFPNQILQLVVNYDPKLDFTCVPIAIDEEFYESSIRQQTYGLIWNSVRSSNTSRLISYDRLNAFVEILQIPSEWSRYDIDLLIHKNRNHKLLNGLALRDEFVRVLHRVFQQDPSQMNDSYVLKHLEFTRRAIQLTFHHRQDTELPLIITFLLLIELNIPWTTFFPNEYFQSHADIKSTYLSPSNSIKFQFDSSVIEANLCHYLIDTSESFSSIFKSLIELRKQSLNYIQRAVRYVSKTRDEQTSSDQINPSISAKIEGVLSSLFCTSSLQTLFLILCSNYSQIESISSPIVNALQILINALENNYLEHPLLKTKNIFSEMFSLCDVSLQYGIKKLLVDMQINSKRGMRR</sequence>
<accession>A0A814I4R8</accession>
<dbReference type="Proteomes" id="UP000663828">
    <property type="component" value="Unassembled WGS sequence"/>
</dbReference>
<evidence type="ECO:0000313" key="3">
    <source>
        <dbReference type="Proteomes" id="UP000663828"/>
    </source>
</evidence>
<proteinExistence type="predicted"/>
<dbReference type="EMBL" id="CAJNOJ010000007">
    <property type="protein sequence ID" value="CAF0763688.1"/>
    <property type="molecule type" value="Genomic_DNA"/>
</dbReference>
<organism evidence="2 3">
    <name type="scientific">Adineta ricciae</name>
    <name type="common">Rotifer</name>
    <dbReference type="NCBI Taxonomy" id="249248"/>
    <lineage>
        <taxon>Eukaryota</taxon>
        <taxon>Metazoa</taxon>
        <taxon>Spiralia</taxon>
        <taxon>Gnathifera</taxon>
        <taxon>Rotifera</taxon>
        <taxon>Eurotatoria</taxon>
        <taxon>Bdelloidea</taxon>
        <taxon>Adinetida</taxon>
        <taxon>Adinetidae</taxon>
        <taxon>Adineta</taxon>
    </lineage>
</organism>
<reference evidence="2" key="1">
    <citation type="submission" date="2021-02" db="EMBL/GenBank/DDBJ databases">
        <authorList>
            <person name="Nowell W R."/>
        </authorList>
    </citation>
    <scope>NUCLEOTIDE SEQUENCE</scope>
</reference>
<evidence type="ECO:0000313" key="2">
    <source>
        <dbReference type="EMBL" id="CAF1017084.1"/>
    </source>
</evidence>
<gene>
    <name evidence="1" type="ORF">EDS130_LOCUS2942</name>
    <name evidence="2" type="ORF">XAT740_LOCUS14034</name>
</gene>
<dbReference type="OrthoDB" id="10015110at2759"/>
<keyword evidence="3" id="KW-1185">Reference proteome</keyword>
<comment type="caution">
    <text evidence="2">The sequence shown here is derived from an EMBL/GenBank/DDBJ whole genome shotgun (WGS) entry which is preliminary data.</text>
</comment>
<evidence type="ECO:0000313" key="1">
    <source>
        <dbReference type="EMBL" id="CAF0763688.1"/>
    </source>
</evidence>
<dbReference type="Proteomes" id="UP000663852">
    <property type="component" value="Unassembled WGS sequence"/>
</dbReference>
<name>A0A814I4R8_ADIRI</name>
<protein>
    <submittedName>
        <fullName evidence="2">Uncharacterized protein</fullName>
    </submittedName>
</protein>
<dbReference type="AlphaFoldDB" id="A0A814I4R8"/>
<dbReference type="EMBL" id="CAJNOR010000831">
    <property type="protein sequence ID" value="CAF1017084.1"/>
    <property type="molecule type" value="Genomic_DNA"/>
</dbReference>